<dbReference type="SUPFAM" id="SSF56601">
    <property type="entry name" value="beta-lactamase/transpeptidase-like"/>
    <property type="match status" value="1"/>
</dbReference>
<keyword evidence="4" id="KW-0378">Hydrolase</keyword>
<name>A0ABN7Y5Q0_9BURK</name>
<evidence type="ECO:0000259" key="3">
    <source>
        <dbReference type="Pfam" id="PF00905"/>
    </source>
</evidence>
<feature type="signal peptide" evidence="2">
    <location>
        <begin position="1"/>
        <end position="24"/>
    </location>
</feature>
<dbReference type="Pfam" id="PF00905">
    <property type="entry name" value="Transpeptidase"/>
    <property type="match status" value="1"/>
</dbReference>
<dbReference type="Proteomes" id="UP000721236">
    <property type="component" value="Unassembled WGS sequence"/>
</dbReference>
<keyword evidence="5" id="KW-1185">Reference proteome</keyword>
<sequence>MSRYPLRLALSLSLALCLGTMAHAQSGDGTSAAREAIPSSSPLSSPARGKPAVPLDAAALFQAAGTDGTLLIYDPRRDRLHAYNPERAARGYVPASTFKIFNSLIGLETGAVKDVDNDRLPWNGRVHLVGGKAVLPAACNADVPLRVAFPNSCVPAYQTLARRVGRAPYQRYFAAARYGNQDLSGPIDQFWLNGKLRVTAYDQIDFLRQLVAESLPFSPRTYAQVKSIMVNESTADYTLRGKTGWADNVSPDVGWWIGWVERGGESYLFAINLDITRPEHAKARFDITRAALRQMGVL</sequence>
<dbReference type="Gene3D" id="3.40.710.10">
    <property type="entry name" value="DD-peptidase/beta-lactamase superfamily"/>
    <property type="match status" value="1"/>
</dbReference>
<accession>A0ABN7Y5Q0</accession>
<protein>
    <submittedName>
        <fullName evidence="4">Beta-lactamase OXA-10</fullName>
        <ecNumber evidence="4">3.5.2.6</ecNumber>
    </submittedName>
</protein>
<feature type="domain" description="Penicillin-binding protein transpeptidase" evidence="3">
    <location>
        <begin position="87"/>
        <end position="277"/>
    </location>
</feature>
<evidence type="ECO:0000313" key="5">
    <source>
        <dbReference type="Proteomes" id="UP000721236"/>
    </source>
</evidence>
<dbReference type="InterPro" id="IPR001460">
    <property type="entry name" value="PCN-bd_Tpept"/>
</dbReference>
<dbReference type="InterPro" id="IPR012338">
    <property type="entry name" value="Beta-lactam/transpept-like"/>
</dbReference>
<evidence type="ECO:0000256" key="2">
    <source>
        <dbReference type="SAM" id="SignalP"/>
    </source>
</evidence>
<evidence type="ECO:0000256" key="1">
    <source>
        <dbReference type="SAM" id="MobiDB-lite"/>
    </source>
</evidence>
<dbReference type="EC" id="3.5.2.6" evidence="4"/>
<reference evidence="4 5" key="1">
    <citation type="submission" date="2021-08" db="EMBL/GenBank/DDBJ databases">
        <authorList>
            <person name="Peeters C."/>
        </authorList>
    </citation>
    <scope>NUCLEOTIDE SEQUENCE [LARGE SCALE GENOMIC DNA]</scope>
    <source>
        <strain evidence="4 5">LMG 21510</strain>
    </source>
</reference>
<organism evidence="4 5">
    <name type="scientific">Cupriavidus respiraculi</name>
    <dbReference type="NCBI Taxonomy" id="195930"/>
    <lineage>
        <taxon>Bacteria</taxon>
        <taxon>Pseudomonadati</taxon>
        <taxon>Pseudomonadota</taxon>
        <taxon>Betaproteobacteria</taxon>
        <taxon>Burkholderiales</taxon>
        <taxon>Burkholderiaceae</taxon>
        <taxon>Cupriavidus</taxon>
    </lineage>
</organism>
<keyword evidence="2" id="KW-0732">Signal</keyword>
<comment type="caution">
    <text evidence="4">The sequence shown here is derived from an EMBL/GenBank/DDBJ whole genome shotgun (WGS) entry which is preliminary data.</text>
</comment>
<gene>
    <name evidence="4" type="primary">bla</name>
    <name evidence="4" type="ORF">LMG21510_01191</name>
</gene>
<feature type="chain" id="PRO_5045547826" evidence="2">
    <location>
        <begin position="25"/>
        <end position="298"/>
    </location>
</feature>
<dbReference type="GO" id="GO:0008800">
    <property type="term" value="F:beta-lactamase activity"/>
    <property type="evidence" value="ECO:0007669"/>
    <property type="project" value="UniProtKB-EC"/>
</dbReference>
<feature type="region of interest" description="Disordered" evidence="1">
    <location>
        <begin position="26"/>
        <end position="50"/>
    </location>
</feature>
<proteinExistence type="predicted"/>
<dbReference type="EMBL" id="CAJZAH010000001">
    <property type="protein sequence ID" value="CAG9168677.1"/>
    <property type="molecule type" value="Genomic_DNA"/>
</dbReference>
<evidence type="ECO:0000313" key="4">
    <source>
        <dbReference type="EMBL" id="CAG9168677.1"/>
    </source>
</evidence>
<dbReference type="RefSeq" id="WP_224040298.1">
    <property type="nucleotide sequence ID" value="NZ_CAJZAH010000001.1"/>
</dbReference>